<name>A0A8J2PUY9_9HEXA</name>
<dbReference type="AlphaFoldDB" id="A0A8J2PUY9"/>
<reference evidence="1" key="1">
    <citation type="submission" date="2021-06" db="EMBL/GenBank/DDBJ databases">
        <authorList>
            <person name="Hodson N. C."/>
            <person name="Mongue J. A."/>
            <person name="Jaron S. K."/>
        </authorList>
    </citation>
    <scope>NUCLEOTIDE SEQUENCE</scope>
</reference>
<organism evidence="1 2">
    <name type="scientific">Allacma fusca</name>
    <dbReference type="NCBI Taxonomy" id="39272"/>
    <lineage>
        <taxon>Eukaryota</taxon>
        <taxon>Metazoa</taxon>
        <taxon>Ecdysozoa</taxon>
        <taxon>Arthropoda</taxon>
        <taxon>Hexapoda</taxon>
        <taxon>Collembola</taxon>
        <taxon>Symphypleona</taxon>
        <taxon>Sminthuridae</taxon>
        <taxon>Allacma</taxon>
    </lineage>
</organism>
<evidence type="ECO:0000313" key="1">
    <source>
        <dbReference type="EMBL" id="CAG7829107.1"/>
    </source>
</evidence>
<gene>
    <name evidence="1" type="ORF">AFUS01_LOCUS38987</name>
</gene>
<sequence>ASYVLDKYFNDIEVTDTETDSERGSGDTIYDDGEEMVMQVGTDFVYDLN</sequence>
<feature type="non-terminal residue" evidence="1">
    <location>
        <position position="1"/>
    </location>
</feature>
<proteinExistence type="predicted"/>
<accession>A0A8J2PUY9</accession>
<keyword evidence="2" id="KW-1185">Reference proteome</keyword>
<comment type="caution">
    <text evidence="1">The sequence shown here is derived from an EMBL/GenBank/DDBJ whole genome shotgun (WGS) entry which is preliminary data.</text>
</comment>
<dbReference type="EMBL" id="CAJVCH010550155">
    <property type="protein sequence ID" value="CAG7829107.1"/>
    <property type="molecule type" value="Genomic_DNA"/>
</dbReference>
<dbReference type="Proteomes" id="UP000708208">
    <property type="component" value="Unassembled WGS sequence"/>
</dbReference>
<evidence type="ECO:0000313" key="2">
    <source>
        <dbReference type="Proteomes" id="UP000708208"/>
    </source>
</evidence>
<protein>
    <submittedName>
        <fullName evidence="1">Uncharacterized protein</fullName>
    </submittedName>
</protein>